<evidence type="ECO:0000256" key="6">
    <source>
        <dbReference type="ARBA" id="ARBA00022839"/>
    </source>
</evidence>
<dbReference type="Pfam" id="PF22505">
    <property type="entry name" value="RNase_J_b_CASP"/>
    <property type="match status" value="1"/>
</dbReference>
<sequence>MKFLQNNREHLNTKPPVIASLGDSLKIIPLGGTTDVTKNLYVYETKDDILVVDCGIGYPSSEILGVDILIPDTSYLIKKKEKIRGILITHGHEDHIGALSYLLDQVSAPIYATKLVLGFIESRLEERNMLKSARLFLIEPHLGSFNIGEFTITPFYVNHSIPDSLGYCIQTRAGKIFHVADFKFDFSPVIGHVFDIARASQLAKGGVLALLSDCLGSNSPGFTTSESEIEATFDTLIGKAKGKQVLITTISSNISRMYQAIIVARKYGRRVVPIGKSIAKNIEIAQRTGYLSVPEGSLILDDQKRKFRDSEVLYLIAGAYGQPGSALVKAASDANRYIKLQKGAVVIFSADPIPGIFDQVDNLINKLIIKGADVYYSEIQDNLHVSGHGSQGDLQLLASIVHPKYFIPIGGTPKHMRSYAELIAKMGFPRENILELLEGQEIIFKQGSVTLGEKVPTNEIYIDGLQVGGIGPAILRDRQMLANDGLIALFVTISKANNSLSDIKIITRGFVYPEESRELLDKTTKIAKDTFTRHIGKGKDYPFMKSQIEKAVLEFLYGEIERRPLIVSEIIEI</sequence>
<dbReference type="GO" id="GO:0003723">
    <property type="term" value="F:RNA binding"/>
    <property type="evidence" value="ECO:0007669"/>
    <property type="project" value="UniProtKB-KW"/>
</dbReference>
<dbReference type="NCBIfam" id="TIGR00649">
    <property type="entry name" value="MG423"/>
    <property type="match status" value="1"/>
</dbReference>
<feature type="domain" description="Metallo-beta-lactamase" evidence="8">
    <location>
        <begin position="37"/>
        <end position="233"/>
    </location>
</feature>
<dbReference type="GO" id="GO:0046872">
    <property type="term" value="F:metal ion binding"/>
    <property type="evidence" value="ECO:0007669"/>
    <property type="project" value="UniProtKB-KW"/>
</dbReference>
<name>A0A2H0XAB8_UNCKA</name>
<keyword evidence="3" id="KW-0479">Metal-binding</keyword>
<evidence type="ECO:0000256" key="7">
    <source>
        <dbReference type="ARBA" id="ARBA00022884"/>
    </source>
</evidence>
<evidence type="ECO:0000256" key="4">
    <source>
        <dbReference type="ARBA" id="ARBA00022801"/>
    </source>
</evidence>
<dbReference type="InterPro" id="IPR004613">
    <property type="entry name" value="RNase_J"/>
</dbReference>
<dbReference type="InterPro" id="IPR055132">
    <property type="entry name" value="RNase_J_b_CASP"/>
</dbReference>
<dbReference type="Gene3D" id="3.40.50.10710">
    <property type="entry name" value="Metallo-hydrolase/oxidoreductase"/>
    <property type="match status" value="1"/>
</dbReference>
<evidence type="ECO:0000313" key="9">
    <source>
        <dbReference type="EMBL" id="PIS21852.1"/>
    </source>
</evidence>
<dbReference type="PANTHER" id="PTHR43694:SF1">
    <property type="entry name" value="RIBONUCLEASE J"/>
    <property type="match status" value="1"/>
</dbReference>
<keyword evidence="2" id="KW-0540">Nuclease</keyword>
<dbReference type="InterPro" id="IPR041636">
    <property type="entry name" value="RNase_J_C"/>
</dbReference>
<dbReference type="Pfam" id="PF00753">
    <property type="entry name" value="Lactamase_B"/>
    <property type="match status" value="1"/>
</dbReference>
<dbReference type="CDD" id="cd07714">
    <property type="entry name" value="RNaseJ_MBL-fold"/>
    <property type="match status" value="1"/>
</dbReference>
<evidence type="ECO:0000256" key="1">
    <source>
        <dbReference type="ARBA" id="ARBA00022490"/>
    </source>
</evidence>
<dbReference type="Gene3D" id="3.10.20.580">
    <property type="match status" value="1"/>
</dbReference>
<keyword evidence="7" id="KW-0694">RNA-binding</keyword>
<evidence type="ECO:0000259" key="8">
    <source>
        <dbReference type="SMART" id="SM00849"/>
    </source>
</evidence>
<comment type="caution">
    <text evidence="9">The sequence shown here is derived from an EMBL/GenBank/DDBJ whole genome shotgun (WGS) entry which is preliminary data.</text>
</comment>
<dbReference type="InterPro" id="IPR011108">
    <property type="entry name" value="RMMBL"/>
</dbReference>
<keyword evidence="1" id="KW-0963">Cytoplasm</keyword>
<dbReference type="Pfam" id="PF17770">
    <property type="entry name" value="RNase_J_C"/>
    <property type="match status" value="1"/>
</dbReference>
<proteinExistence type="predicted"/>
<dbReference type="Proteomes" id="UP000231098">
    <property type="component" value="Unassembled WGS sequence"/>
</dbReference>
<evidence type="ECO:0000256" key="3">
    <source>
        <dbReference type="ARBA" id="ARBA00022723"/>
    </source>
</evidence>
<dbReference type="SMART" id="SM00849">
    <property type="entry name" value="Lactamase_B"/>
    <property type="match status" value="1"/>
</dbReference>
<organism evidence="9 10">
    <name type="scientific">candidate division WWE3 bacterium CG08_land_8_20_14_0_20_41_15</name>
    <dbReference type="NCBI Taxonomy" id="1975086"/>
    <lineage>
        <taxon>Bacteria</taxon>
        <taxon>Katanobacteria</taxon>
    </lineage>
</organism>
<dbReference type="EMBL" id="PEYV01000011">
    <property type="protein sequence ID" value="PIS21852.1"/>
    <property type="molecule type" value="Genomic_DNA"/>
</dbReference>
<dbReference type="Pfam" id="PF07521">
    <property type="entry name" value="RMMBL"/>
    <property type="match status" value="1"/>
</dbReference>
<keyword evidence="6" id="KW-0269">Exonuclease</keyword>
<evidence type="ECO:0000313" key="10">
    <source>
        <dbReference type="Proteomes" id="UP000231098"/>
    </source>
</evidence>
<protein>
    <submittedName>
        <fullName evidence="9">Ribonuclease J</fullName>
    </submittedName>
</protein>
<gene>
    <name evidence="9" type="ORF">COT51_00550</name>
</gene>
<keyword evidence="4" id="KW-0378">Hydrolase</keyword>
<dbReference type="SUPFAM" id="SSF56281">
    <property type="entry name" value="Metallo-hydrolase/oxidoreductase"/>
    <property type="match status" value="1"/>
</dbReference>
<dbReference type="PANTHER" id="PTHR43694">
    <property type="entry name" value="RIBONUCLEASE J"/>
    <property type="match status" value="1"/>
</dbReference>
<dbReference type="Gene3D" id="3.60.15.10">
    <property type="entry name" value="Ribonuclease Z/Hydroxyacylglutathione hydrolase-like"/>
    <property type="match status" value="1"/>
</dbReference>
<evidence type="ECO:0000256" key="5">
    <source>
        <dbReference type="ARBA" id="ARBA00022833"/>
    </source>
</evidence>
<evidence type="ECO:0000256" key="2">
    <source>
        <dbReference type="ARBA" id="ARBA00022722"/>
    </source>
</evidence>
<dbReference type="InterPro" id="IPR001279">
    <property type="entry name" value="Metallo-B-lactamas"/>
</dbReference>
<reference evidence="10" key="1">
    <citation type="submission" date="2017-09" db="EMBL/GenBank/DDBJ databases">
        <title>Depth-based differentiation of microbial function through sediment-hosted aquifers and enrichment of novel symbionts in the deep terrestrial subsurface.</title>
        <authorList>
            <person name="Probst A.J."/>
            <person name="Ladd B."/>
            <person name="Jarett J.K."/>
            <person name="Geller-Mcgrath D.E."/>
            <person name="Sieber C.M.K."/>
            <person name="Emerson J.B."/>
            <person name="Anantharaman K."/>
            <person name="Thomas B.C."/>
            <person name="Malmstrom R."/>
            <person name="Stieglmeier M."/>
            <person name="Klingl A."/>
            <person name="Woyke T."/>
            <person name="Ryan C.M."/>
            <person name="Banfield J.F."/>
        </authorList>
    </citation>
    <scope>NUCLEOTIDE SEQUENCE [LARGE SCALE GENOMIC DNA]</scope>
</reference>
<dbReference type="AlphaFoldDB" id="A0A2H0XAB8"/>
<dbReference type="InterPro" id="IPR036866">
    <property type="entry name" value="RibonucZ/Hydroxyglut_hydro"/>
</dbReference>
<dbReference type="InterPro" id="IPR042173">
    <property type="entry name" value="RNase_J_2"/>
</dbReference>
<accession>A0A2H0XAB8</accession>
<dbReference type="GO" id="GO:0004527">
    <property type="term" value="F:exonuclease activity"/>
    <property type="evidence" value="ECO:0007669"/>
    <property type="project" value="UniProtKB-KW"/>
</dbReference>
<keyword evidence="5" id="KW-0862">Zinc</keyword>